<proteinExistence type="predicted"/>
<evidence type="ECO:0000313" key="2">
    <source>
        <dbReference type="Proteomes" id="UP000076407"/>
    </source>
</evidence>
<evidence type="ECO:0000313" key="1">
    <source>
        <dbReference type="EnsemblMetazoa" id="AQUA014196-PA"/>
    </source>
</evidence>
<dbReference type="VEuPathDB" id="VectorBase:AQUA014196"/>
<dbReference type="EnsemblMetazoa" id="AQUA014196-RA">
    <property type="protein sequence ID" value="AQUA014196-PA"/>
    <property type="gene ID" value="AQUA014196"/>
</dbReference>
<keyword evidence="2" id="KW-1185">Reference proteome</keyword>
<organism evidence="1 2">
    <name type="scientific">Anopheles quadriannulatus</name>
    <name type="common">Mosquito</name>
    <dbReference type="NCBI Taxonomy" id="34691"/>
    <lineage>
        <taxon>Eukaryota</taxon>
        <taxon>Metazoa</taxon>
        <taxon>Ecdysozoa</taxon>
        <taxon>Arthropoda</taxon>
        <taxon>Hexapoda</taxon>
        <taxon>Insecta</taxon>
        <taxon>Pterygota</taxon>
        <taxon>Neoptera</taxon>
        <taxon>Endopterygota</taxon>
        <taxon>Diptera</taxon>
        <taxon>Nematocera</taxon>
        <taxon>Culicoidea</taxon>
        <taxon>Culicidae</taxon>
        <taxon>Anophelinae</taxon>
        <taxon>Anopheles</taxon>
    </lineage>
</organism>
<dbReference type="Proteomes" id="UP000076407">
    <property type="component" value="Unassembled WGS sequence"/>
</dbReference>
<sequence>MQRVFFYRYHTHHATGLLSPTPSDKCATNAVPPPVCTTLQAYGVAQTRRDLETMTRL</sequence>
<reference evidence="1" key="1">
    <citation type="submission" date="2020-05" db="UniProtKB">
        <authorList>
            <consortium name="EnsemblMetazoa"/>
        </authorList>
    </citation>
    <scope>IDENTIFICATION</scope>
    <source>
        <strain evidence="1">SANGQUA</strain>
    </source>
</reference>
<protein>
    <submittedName>
        <fullName evidence="1">Uncharacterized protein</fullName>
    </submittedName>
</protein>
<accession>A0A182XQR0</accession>
<dbReference type="AlphaFoldDB" id="A0A182XQR0"/>
<name>A0A182XQR0_ANOQN</name>